<dbReference type="EMBL" id="CP027062">
    <property type="protein sequence ID" value="AVI52379.1"/>
    <property type="molecule type" value="Genomic_DNA"/>
</dbReference>
<dbReference type="KEGG" id="aue:C5O00_08760"/>
<evidence type="ECO:0000256" key="1">
    <source>
        <dbReference type="SAM" id="Phobius"/>
    </source>
</evidence>
<feature type="transmembrane region" description="Helical" evidence="1">
    <location>
        <begin position="68"/>
        <end position="87"/>
    </location>
</feature>
<feature type="transmembrane region" description="Helical" evidence="1">
    <location>
        <begin position="233"/>
        <end position="257"/>
    </location>
</feature>
<dbReference type="GO" id="GO:0008610">
    <property type="term" value="P:lipid biosynthetic process"/>
    <property type="evidence" value="ECO:0007669"/>
    <property type="project" value="UniProtKB-ARBA"/>
</dbReference>
<dbReference type="GO" id="GO:0016020">
    <property type="term" value="C:membrane"/>
    <property type="evidence" value="ECO:0007669"/>
    <property type="project" value="TreeGrafter"/>
</dbReference>
<dbReference type="GO" id="GO:0016717">
    <property type="term" value="F:oxidoreductase activity, acting on paired donors, with oxidation of a pair of donors resulting in the reduction of molecular oxygen to two molecules of water"/>
    <property type="evidence" value="ECO:0007669"/>
    <property type="project" value="TreeGrafter"/>
</dbReference>
<dbReference type="CDD" id="cd03506">
    <property type="entry name" value="Delta6-FADS-like"/>
    <property type="match status" value="1"/>
</dbReference>
<keyword evidence="4" id="KW-1185">Reference proteome</keyword>
<keyword evidence="1" id="KW-0472">Membrane</keyword>
<dbReference type="InterPro" id="IPR012171">
    <property type="entry name" value="Fatty_acid_desaturase"/>
</dbReference>
<keyword evidence="1" id="KW-1133">Transmembrane helix</keyword>
<dbReference type="OrthoDB" id="104711at2"/>
<reference evidence="3 4" key="1">
    <citation type="submission" date="2018-02" db="EMBL/GenBank/DDBJ databases">
        <title>Genomic analysis of the strain RR4-38 isolated from a seawater recirculating aquaculture system.</title>
        <authorList>
            <person name="Kim Y.-S."/>
            <person name="Jang Y.H."/>
            <person name="Kim K.-H."/>
        </authorList>
    </citation>
    <scope>NUCLEOTIDE SEQUENCE [LARGE SCALE GENOMIC DNA]</scope>
    <source>
        <strain evidence="3 4">RR4-38</strain>
    </source>
</reference>
<organism evidence="3 4">
    <name type="scientific">Pukyongia salina</name>
    <dbReference type="NCBI Taxonomy" id="2094025"/>
    <lineage>
        <taxon>Bacteria</taxon>
        <taxon>Pseudomonadati</taxon>
        <taxon>Bacteroidota</taxon>
        <taxon>Flavobacteriia</taxon>
        <taxon>Flavobacteriales</taxon>
        <taxon>Flavobacteriaceae</taxon>
        <taxon>Pukyongia</taxon>
    </lineage>
</organism>
<evidence type="ECO:0000313" key="3">
    <source>
        <dbReference type="EMBL" id="AVI52379.1"/>
    </source>
</evidence>
<evidence type="ECO:0000259" key="2">
    <source>
        <dbReference type="Pfam" id="PF00487"/>
    </source>
</evidence>
<keyword evidence="1" id="KW-0812">Transmembrane</keyword>
<dbReference type="Pfam" id="PF00487">
    <property type="entry name" value="FA_desaturase"/>
    <property type="match status" value="1"/>
</dbReference>
<proteinExistence type="predicted"/>
<dbReference type="PANTHER" id="PTHR19353:SF19">
    <property type="entry name" value="DELTA(5) FATTY ACID DESATURASE C-RELATED"/>
    <property type="match status" value="1"/>
</dbReference>
<dbReference type="AlphaFoldDB" id="A0A2S0I0E2"/>
<name>A0A2S0I0E2_9FLAO</name>
<dbReference type="InterPro" id="IPR005804">
    <property type="entry name" value="FA_desaturase_dom"/>
</dbReference>
<dbReference type="PIRSF" id="PIRSF015921">
    <property type="entry name" value="FA_sphinglp_des"/>
    <property type="match status" value="1"/>
</dbReference>
<accession>A0A2S0I0E2</accession>
<dbReference type="Proteomes" id="UP000238442">
    <property type="component" value="Chromosome"/>
</dbReference>
<evidence type="ECO:0000313" key="4">
    <source>
        <dbReference type="Proteomes" id="UP000238442"/>
    </source>
</evidence>
<feature type="transmembrane region" description="Helical" evidence="1">
    <location>
        <begin position="191"/>
        <end position="212"/>
    </location>
</feature>
<feature type="transmembrane region" description="Helical" evidence="1">
    <location>
        <begin position="263"/>
        <end position="284"/>
    </location>
</feature>
<dbReference type="PANTHER" id="PTHR19353">
    <property type="entry name" value="FATTY ACID DESATURASE 2"/>
    <property type="match status" value="1"/>
</dbReference>
<feature type="transmembrane region" description="Helical" evidence="1">
    <location>
        <begin position="93"/>
        <end position="116"/>
    </location>
</feature>
<gene>
    <name evidence="3" type="ORF">C5O00_08760</name>
</gene>
<protein>
    <submittedName>
        <fullName evidence="3">Acyl-CoA desaturase</fullName>
    </submittedName>
</protein>
<feature type="domain" description="Fatty acid desaturase" evidence="2">
    <location>
        <begin position="92"/>
        <end position="368"/>
    </location>
</feature>
<sequence>MVWKISNYNAYFSRFISKSPILSKNKIVNTPHINFSRVDSAKFFRTLNKRVNSYFKENEISRNGNWKLHLKSVVMFSLYLAPYFLLLSLDFPWWAQLLMAVIMGVGMAGVGMNVMHDANHGAYSSKKWINKIMGSSMYILAGNVYNWQVQHNVLHHTYTNIHGHDEDLEAGRILRFSQHSKWYKLHKFQHYYSIFFYGLLTLNWVLTSDFLQTKRYLAQKLSYGKLPSPVKQWSVLIITKMIYASVWIVLPILFFNIAWWKILIGFFIMHYVAGLILSIVFQLAHVVEEADMVLPDPSGTMKNTWAIHQLFTTVNFSTKNRIMNWFTGGLNHQVEHHIFPNISHIHYTKISNIVRNTAREFNLPYNEYKTTRKALIAHFKHLKQMGMNPAITA</sequence>